<evidence type="ECO:0000256" key="8">
    <source>
        <dbReference type="ARBA" id="ARBA00022692"/>
    </source>
</evidence>
<dbReference type="InterPro" id="IPR035671">
    <property type="entry name" value="DsbD_gamma"/>
</dbReference>
<evidence type="ECO:0000256" key="10">
    <source>
        <dbReference type="ARBA" id="ARBA00022748"/>
    </source>
</evidence>
<evidence type="ECO:0000256" key="9">
    <source>
        <dbReference type="ARBA" id="ARBA00022729"/>
    </source>
</evidence>
<comment type="catalytic activity">
    <reaction evidence="19">
        <text>[protein]-dithiol + NAD(+) = [protein]-disulfide + NADH + H(+)</text>
        <dbReference type="Rhea" id="RHEA:18749"/>
        <dbReference type="Rhea" id="RHEA-COMP:10593"/>
        <dbReference type="Rhea" id="RHEA-COMP:10594"/>
        <dbReference type="ChEBI" id="CHEBI:15378"/>
        <dbReference type="ChEBI" id="CHEBI:29950"/>
        <dbReference type="ChEBI" id="CHEBI:50058"/>
        <dbReference type="ChEBI" id="CHEBI:57540"/>
        <dbReference type="ChEBI" id="CHEBI:57945"/>
        <dbReference type="EC" id="1.8.1.8"/>
    </reaction>
</comment>
<keyword evidence="7" id="KW-0997">Cell inner membrane</keyword>
<sequence>MLDLYADWCVACKEFEKYTFSDPQVQKALQNTVLLQADVTANRAQDVELLKHLQVLGLPTILFFDEDGREQPALRVTGFMDAATFRAHLRESQP</sequence>
<keyword evidence="8" id="KW-0812">Transmembrane</keyword>
<dbReference type="InterPro" id="IPR036249">
    <property type="entry name" value="Thioredoxin-like_sf"/>
</dbReference>
<dbReference type="GO" id="GO:0047134">
    <property type="term" value="F:protein-disulfide reductase [NAD(P)H] activity"/>
    <property type="evidence" value="ECO:0007669"/>
    <property type="project" value="UniProtKB-EC"/>
</dbReference>
<keyword evidence="11" id="KW-0249">Electron transport</keyword>
<evidence type="ECO:0000256" key="16">
    <source>
        <dbReference type="ARBA" id="ARBA00023157"/>
    </source>
</evidence>
<comment type="similarity">
    <text evidence="2">Belongs to the thioredoxin family. DsbD subfamily.</text>
</comment>
<evidence type="ECO:0000313" key="23">
    <source>
        <dbReference type="Proteomes" id="UP000401081"/>
    </source>
</evidence>
<evidence type="ECO:0000256" key="12">
    <source>
        <dbReference type="ARBA" id="ARBA00022989"/>
    </source>
</evidence>
<evidence type="ECO:0000256" key="3">
    <source>
        <dbReference type="ARBA" id="ARBA00012612"/>
    </source>
</evidence>
<dbReference type="GO" id="GO:0005886">
    <property type="term" value="C:plasma membrane"/>
    <property type="evidence" value="ECO:0007669"/>
    <property type="project" value="UniProtKB-SubCell"/>
</dbReference>
<evidence type="ECO:0000256" key="20">
    <source>
        <dbReference type="ARBA" id="ARBA00047804"/>
    </source>
</evidence>
<evidence type="ECO:0000259" key="21">
    <source>
        <dbReference type="PROSITE" id="PS51352"/>
    </source>
</evidence>
<comment type="subcellular location">
    <subcellularLocation>
        <location evidence="1">Cell inner membrane</location>
        <topology evidence="1">Multi-pass membrane protein</topology>
    </subcellularLocation>
</comment>
<keyword evidence="9" id="KW-0732">Signal</keyword>
<dbReference type="EMBL" id="CAADJD010000006">
    <property type="protein sequence ID" value="VFS56616.1"/>
    <property type="molecule type" value="Genomic_DNA"/>
</dbReference>
<evidence type="ECO:0000256" key="7">
    <source>
        <dbReference type="ARBA" id="ARBA00022519"/>
    </source>
</evidence>
<evidence type="ECO:0000256" key="4">
    <source>
        <dbReference type="ARBA" id="ARBA00013830"/>
    </source>
</evidence>
<dbReference type="FunFam" id="3.40.30.10:FF:000116">
    <property type="entry name" value="Thiol:disulfide interchange protein DsbD"/>
    <property type="match status" value="1"/>
</dbReference>
<accession>A0A485A9F8</accession>
<dbReference type="InterPro" id="IPR013766">
    <property type="entry name" value="Thioredoxin_domain"/>
</dbReference>
<keyword evidence="23" id="KW-1185">Reference proteome</keyword>
<evidence type="ECO:0000256" key="5">
    <source>
        <dbReference type="ARBA" id="ARBA00022448"/>
    </source>
</evidence>
<keyword evidence="15" id="KW-0472">Membrane</keyword>
<feature type="domain" description="Thioredoxin" evidence="21">
    <location>
        <begin position="1"/>
        <end position="94"/>
    </location>
</feature>
<evidence type="ECO:0000256" key="6">
    <source>
        <dbReference type="ARBA" id="ARBA00022475"/>
    </source>
</evidence>
<proteinExistence type="inferred from homology"/>
<gene>
    <name evidence="22" type="primary">dsbD_2</name>
    <name evidence="22" type="ORF">NCTC12993_00498</name>
</gene>
<dbReference type="Gene3D" id="3.40.30.10">
    <property type="entry name" value="Glutaredoxin"/>
    <property type="match status" value="1"/>
</dbReference>
<name>A0A485A9F8_KLUCR</name>
<keyword evidence="6" id="KW-1003">Cell membrane</keyword>
<evidence type="ECO:0000256" key="17">
    <source>
        <dbReference type="ARBA" id="ARBA00023284"/>
    </source>
</evidence>
<keyword evidence="14" id="KW-0520">NAD</keyword>
<evidence type="ECO:0000256" key="15">
    <source>
        <dbReference type="ARBA" id="ARBA00023136"/>
    </source>
</evidence>
<evidence type="ECO:0000256" key="18">
    <source>
        <dbReference type="ARBA" id="ARBA00032465"/>
    </source>
</evidence>
<evidence type="ECO:0000256" key="19">
    <source>
        <dbReference type="ARBA" id="ARBA00047388"/>
    </source>
</evidence>
<keyword evidence="17" id="KW-0676">Redox-active center</keyword>
<evidence type="ECO:0000256" key="14">
    <source>
        <dbReference type="ARBA" id="ARBA00023027"/>
    </source>
</evidence>
<evidence type="ECO:0000256" key="13">
    <source>
        <dbReference type="ARBA" id="ARBA00023002"/>
    </source>
</evidence>
<evidence type="ECO:0000256" key="2">
    <source>
        <dbReference type="ARBA" id="ARBA00007241"/>
    </source>
</evidence>
<keyword evidence="5" id="KW-0813">Transport</keyword>
<organism evidence="22 23">
    <name type="scientific">Kluyvera cryocrescens</name>
    <name type="common">Kluyvera citrophila</name>
    <dbReference type="NCBI Taxonomy" id="580"/>
    <lineage>
        <taxon>Bacteria</taxon>
        <taxon>Pseudomonadati</taxon>
        <taxon>Pseudomonadota</taxon>
        <taxon>Gammaproteobacteria</taxon>
        <taxon>Enterobacterales</taxon>
        <taxon>Enterobacteriaceae</taxon>
        <taxon>Kluyvera</taxon>
    </lineage>
</organism>
<dbReference type="GO" id="GO:0017004">
    <property type="term" value="P:cytochrome complex assembly"/>
    <property type="evidence" value="ECO:0007669"/>
    <property type="project" value="UniProtKB-KW"/>
</dbReference>
<keyword evidence="16" id="KW-1015">Disulfide bond</keyword>
<keyword evidence="10" id="KW-0201">Cytochrome c-type biogenesis</keyword>
<dbReference type="PANTHER" id="PTHR32234">
    <property type="entry name" value="THIOL:DISULFIDE INTERCHANGE PROTEIN DSBD"/>
    <property type="match status" value="1"/>
</dbReference>
<dbReference type="EC" id="1.8.1.8" evidence="3"/>
<dbReference type="GO" id="GO:0045454">
    <property type="term" value="P:cell redox homeostasis"/>
    <property type="evidence" value="ECO:0007669"/>
    <property type="project" value="TreeGrafter"/>
</dbReference>
<comment type="catalytic activity">
    <reaction evidence="20">
        <text>[protein]-dithiol + NADP(+) = [protein]-disulfide + NADPH + H(+)</text>
        <dbReference type="Rhea" id="RHEA:18753"/>
        <dbReference type="Rhea" id="RHEA-COMP:10593"/>
        <dbReference type="Rhea" id="RHEA-COMP:10594"/>
        <dbReference type="ChEBI" id="CHEBI:15378"/>
        <dbReference type="ChEBI" id="CHEBI:29950"/>
        <dbReference type="ChEBI" id="CHEBI:50058"/>
        <dbReference type="ChEBI" id="CHEBI:57783"/>
        <dbReference type="ChEBI" id="CHEBI:58349"/>
        <dbReference type="EC" id="1.8.1.8"/>
    </reaction>
</comment>
<dbReference type="InterPro" id="IPR017937">
    <property type="entry name" value="Thioredoxin_CS"/>
</dbReference>
<evidence type="ECO:0000256" key="1">
    <source>
        <dbReference type="ARBA" id="ARBA00004429"/>
    </source>
</evidence>
<evidence type="ECO:0000313" key="22">
    <source>
        <dbReference type="EMBL" id="VFS56616.1"/>
    </source>
</evidence>
<evidence type="ECO:0000256" key="11">
    <source>
        <dbReference type="ARBA" id="ARBA00022982"/>
    </source>
</evidence>
<keyword evidence="12" id="KW-1133">Transmembrane helix</keyword>
<dbReference type="PROSITE" id="PS51352">
    <property type="entry name" value="THIOREDOXIN_2"/>
    <property type="match status" value="1"/>
</dbReference>
<dbReference type="Pfam" id="PF13098">
    <property type="entry name" value="Thioredoxin_2"/>
    <property type="match status" value="1"/>
</dbReference>
<dbReference type="PANTHER" id="PTHR32234:SF0">
    <property type="entry name" value="THIOL:DISULFIDE INTERCHANGE PROTEIN DSBD"/>
    <property type="match status" value="1"/>
</dbReference>
<reference evidence="22 23" key="1">
    <citation type="submission" date="2019-03" db="EMBL/GenBank/DDBJ databases">
        <authorList>
            <consortium name="Pathogen Informatics"/>
        </authorList>
    </citation>
    <scope>NUCLEOTIDE SEQUENCE [LARGE SCALE GENOMIC DNA]</scope>
    <source>
        <strain evidence="22 23">NCTC12993</strain>
    </source>
</reference>
<dbReference type="AlphaFoldDB" id="A0A485A9F8"/>
<dbReference type="InterPro" id="IPR012336">
    <property type="entry name" value="Thioredoxin-like_fold"/>
</dbReference>
<dbReference type="Proteomes" id="UP000401081">
    <property type="component" value="Unassembled WGS sequence"/>
</dbReference>
<protein>
    <recommendedName>
        <fullName evidence="4">Thiol:disulfide interchange protein DsbD</fullName>
        <ecNumber evidence="3">1.8.1.8</ecNumber>
    </recommendedName>
    <alternativeName>
        <fullName evidence="18">Protein-disulfide reductase</fullName>
    </alternativeName>
</protein>
<dbReference type="CDD" id="cd02953">
    <property type="entry name" value="DsbDgamma"/>
    <property type="match status" value="1"/>
</dbReference>
<dbReference type="PROSITE" id="PS00194">
    <property type="entry name" value="THIOREDOXIN_1"/>
    <property type="match status" value="1"/>
</dbReference>
<dbReference type="SUPFAM" id="SSF52833">
    <property type="entry name" value="Thioredoxin-like"/>
    <property type="match status" value="1"/>
</dbReference>
<keyword evidence="13 22" id="KW-0560">Oxidoreductase</keyword>